<organism evidence="8 9">
    <name type="scientific">Enterovibrio norvegicus FF-454</name>
    <dbReference type="NCBI Taxonomy" id="1185651"/>
    <lineage>
        <taxon>Bacteria</taxon>
        <taxon>Pseudomonadati</taxon>
        <taxon>Pseudomonadota</taxon>
        <taxon>Gammaproteobacteria</taxon>
        <taxon>Vibrionales</taxon>
        <taxon>Vibrionaceae</taxon>
        <taxon>Enterovibrio</taxon>
    </lineage>
</organism>
<dbReference type="Pfam" id="PF14743">
    <property type="entry name" value="DNA_ligase_OB_2"/>
    <property type="match status" value="1"/>
</dbReference>
<accession>A0A1E5C9J6</accession>
<dbReference type="AlphaFoldDB" id="A0A1E5C9J6"/>
<reference evidence="8 9" key="1">
    <citation type="journal article" date="2012" name="Science">
        <title>Ecological populations of bacteria act as socially cohesive units of antibiotic production and resistance.</title>
        <authorList>
            <person name="Cordero O.X."/>
            <person name="Wildschutte H."/>
            <person name="Kirkup B."/>
            <person name="Proehl S."/>
            <person name="Ngo L."/>
            <person name="Hussain F."/>
            <person name="Le Roux F."/>
            <person name="Mincer T."/>
            <person name="Polz M.F."/>
        </authorList>
    </citation>
    <scope>NUCLEOTIDE SEQUENCE [LARGE SCALE GENOMIC DNA]</scope>
    <source>
        <strain evidence="8 9">FF-454</strain>
    </source>
</reference>
<evidence type="ECO:0000256" key="3">
    <source>
        <dbReference type="ARBA" id="ARBA00022705"/>
    </source>
</evidence>
<dbReference type="EMBL" id="AJWN02000040">
    <property type="protein sequence ID" value="OEE62149.1"/>
    <property type="molecule type" value="Genomic_DNA"/>
</dbReference>
<dbReference type="Gene3D" id="2.40.50.140">
    <property type="entry name" value="Nucleic acid-binding proteins"/>
    <property type="match status" value="1"/>
</dbReference>
<evidence type="ECO:0000256" key="6">
    <source>
        <dbReference type="ARBA" id="ARBA00034003"/>
    </source>
</evidence>
<comment type="catalytic activity">
    <reaction evidence="6">
        <text>ATP + (deoxyribonucleotide)n-3'-hydroxyl + 5'-phospho-(deoxyribonucleotide)m = (deoxyribonucleotide)n+m + AMP + diphosphate.</text>
        <dbReference type="EC" id="6.5.1.1"/>
    </reaction>
</comment>
<proteinExistence type="predicted"/>
<evidence type="ECO:0000313" key="9">
    <source>
        <dbReference type="Proteomes" id="UP000095039"/>
    </source>
</evidence>
<evidence type="ECO:0000259" key="7">
    <source>
        <dbReference type="PROSITE" id="PS50160"/>
    </source>
</evidence>
<dbReference type="GO" id="GO:0005524">
    <property type="term" value="F:ATP binding"/>
    <property type="evidence" value="ECO:0007669"/>
    <property type="project" value="InterPro"/>
</dbReference>
<dbReference type="Gene3D" id="3.30.1490.70">
    <property type="match status" value="1"/>
</dbReference>
<dbReference type="PROSITE" id="PS50160">
    <property type="entry name" value="DNA_LIGASE_A3"/>
    <property type="match status" value="1"/>
</dbReference>
<name>A0A1E5C9J6_9GAMM</name>
<evidence type="ECO:0000256" key="2">
    <source>
        <dbReference type="ARBA" id="ARBA00022598"/>
    </source>
</evidence>
<comment type="cofactor">
    <cofactor evidence="1">
        <name>a divalent metal cation</name>
        <dbReference type="ChEBI" id="CHEBI:60240"/>
    </cofactor>
</comment>
<keyword evidence="5" id="KW-0234">DNA repair</keyword>
<dbReference type="PANTHER" id="PTHR47810:SF1">
    <property type="entry name" value="DNA LIGASE B"/>
    <property type="match status" value="1"/>
</dbReference>
<dbReference type="PANTHER" id="PTHR47810">
    <property type="entry name" value="DNA LIGASE"/>
    <property type="match status" value="1"/>
</dbReference>
<sequence length="317" mass="35623">MKKYVMAGAISSILSYQACVLAQENQSKSDFSKQSYFLDGFSRNNLDQEKVALSTHASRLVVQLATDYQQGMAIDWADYLFSEKLDGIRAIWTGDRLITRQGTPISAPSWFTDDLPDYAVEGELWAGRNRFEHVMSVVMDDKPDDMEWGSIRYMLFDLPNQPHDFVTRFDALVRFVDQTAAEHIQYVAHFPALSESHVQSLLTKVDQNGGEGLMLRKMTGGYDLGRSDNVLKLKLAIDAEALVIGHVEGKGKHEGRMGSIVVKTDDGKVFKIGTGFTDKQRGTPPEIGSLVTYRYNGYTKNGIPKFARYVRIDKSKQ</sequence>
<dbReference type="RefSeq" id="WP_016962102.1">
    <property type="nucleotide sequence ID" value="NZ_AJWN02000040.1"/>
</dbReference>
<dbReference type="InterPro" id="IPR012310">
    <property type="entry name" value="DNA_ligase_ATP-dep_cent"/>
</dbReference>
<dbReference type="CDD" id="cd07896">
    <property type="entry name" value="Adenylation_kDNA_ligase_like"/>
    <property type="match status" value="1"/>
</dbReference>
<dbReference type="InterPro" id="IPR012340">
    <property type="entry name" value="NA-bd_OB-fold"/>
</dbReference>
<evidence type="ECO:0000313" key="8">
    <source>
        <dbReference type="EMBL" id="OEE62149.1"/>
    </source>
</evidence>
<gene>
    <name evidence="8" type="ORF">A1OK_01185</name>
</gene>
<dbReference type="InterPro" id="IPR050326">
    <property type="entry name" value="NAD_dep_DNA_ligaseB"/>
</dbReference>
<evidence type="ECO:0000256" key="5">
    <source>
        <dbReference type="ARBA" id="ARBA00023204"/>
    </source>
</evidence>
<dbReference type="SUPFAM" id="SSF50249">
    <property type="entry name" value="Nucleic acid-binding proteins"/>
    <property type="match status" value="1"/>
</dbReference>
<protein>
    <submittedName>
        <fullName evidence="8">DNA ligase</fullName>
    </submittedName>
</protein>
<evidence type="ECO:0000256" key="1">
    <source>
        <dbReference type="ARBA" id="ARBA00001968"/>
    </source>
</evidence>
<keyword evidence="4" id="KW-0227">DNA damage</keyword>
<comment type="caution">
    <text evidence="8">The sequence shown here is derived from an EMBL/GenBank/DDBJ whole genome shotgun (WGS) entry which is preliminary data.</text>
</comment>
<dbReference type="Gene3D" id="3.30.470.30">
    <property type="entry name" value="DNA ligase/mRNA capping enzyme"/>
    <property type="match status" value="1"/>
</dbReference>
<dbReference type="InterPro" id="IPR029319">
    <property type="entry name" value="DNA_ligase_OB"/>
</dbReference>
<feature type="domain" description="ATP-dependent DNA ligase family profile" evidence="7">
    <location>
        <begin position="168"/>
        <end position="266"/>
    </location>
</feature>
<dbReference type="GO" id="GO:0006260">
    <property type="term" value="P:DNA replication"/>
    <property type="evidence" value="ECO:0007669"/>
    <property type="project" value="UniProtKB-KW"/>
</dbReference>
<keyword evidence="9" id="KW-1185">Reference proteome</keyword>
<keyword evidence="3" id="KW-0235">DNA replication</keyword>
<dbReference type="Proteomes" id="UP000095039">
    <property type="component" value="Unassembled WGS sequence"/>
</dbReference>
<dbReference type="GO" id="GO:0006281">
    <property type="term" value="P:DNA repair"/>
    <property type="evidence" value="ECO:0007669"/>
    <property type="project" value="UniProtKB-KW"/>
</dbReference>
<dbReference type="CDD" id="cd08041">
    <property type="entry name" value="OBF_kDNA_ligase_like"/>
    <property type="match status" value="1"/>
</dbReference>
<dbReference type="GO" id="GO:0006310">
    <property type="term" value="P:DNA recombination"/>
    <property type="evidence" value="ECO:0007669"/>
    <property type="project" value="InterPro"/>
</dbReference>
<dbReference type="NCBIfam" id="NF006592">
    <property type="entry name" value="PRK09125.1"/>
    <property type="match status" value="1"/>
</dbReference>
<dbReference type="GO" id="GO:0003910">
    <property type="term" value="F:DNA ligase (ATP) activity"/>
    <property type="evidence" value="ECO:0007669"/>
    <property type="project" value="UniProtKB-EC"/>
</dbReference>
<dbReference type="SUPFAM" id="SSF56091">
    <property type="entry name" value="DNA ligase/mRNA capping enzyme, catalytic domain"/>
    <property type="match status" value="1"/>
</dbReference>
<evidence type="ECO:0000256" key="4">
    <source>
        <dbReference type="ARBA" id="ARBA00022763"/>
    </source>
</evidence>
<keyword evidence="2 8" id="KW-0436">Ligase</keyword>